<evidence type="ECO:0000256" key="5">
    <source>
        <dbReference type="ARBA" id="ARBA00033413"/>
    </source>
</evidence>
<dbReference type="PANTHER" id="PTHR43071:SF1">
    <property type="entry name" value="2-AMINO-4-HYDROXY-6-HYDROXYMETHYLDIHYDROPTERIDINE PYROPHOSPHOKINASE"/>
    <property type="match status" value="1"/>
</dbReference>
<evidence type="ECO:0000256" key="4">
    <source>
        <dbReference type="ARBA" id="ARBA00029766"/>
    </source>
</evidence>
<evidence type="ECO:0000313" key="7">
    <source>
        <dbReference type="EMBL" id="MBU3079062.1"/>
    </source>
</evidence>
<organism evidence="7 8">
    <name type="scientific">Sphingomonas quercus</name>
    <dbReference type="NCBI Taxonomy" id="2842451"/>
    <lineage>
        <taxon>Bacteria</taxon>
        <taxon>Pseudomonadati</taxon>
        <taxon>Pseudomonadota</taxon>
        <taxon>Alphaproteobacteria</taxon>
        <taxon>Sphingomonadales</taxon>
        <taxon>Sphingomonadaceae</taxon>
        <taxon>Sphingomonas</taxon>
    </lineage>
</organism>
<dbReference type="PANTHER" id="PTHR43071">
    <property type="entry name" value="2-AMINO-4-HYDROXY-6-HYDROXYMETHYLDIHYDROPTERIDINE PYROPHOSPHOKINASE"/>
    <property type="match status" value="1"/>
</dbReference>
<dbReference type="NCBIfam" id="TIGR01498">
    <property type="entry name" value="folK"/>
    <property type="match status" value="1"/>
</dbReference>
<comment type="similarity">
    <text evidence="1">Belongs to the HPPK family.</text>
</comment>
<name>A0ABS6BMJ2_9SPHN</name>
<evidence type="ECO:0000259" key="6">
    <source>
        <dbReference type="Pfam" id="PF01288"/>
    </source>
</evidence>
<evidence type="ECO:0000313" key="8">
    <source>
        <dbReference type="Proteomes" id="UP000776276"/>
    </source>
</evidence>
<evidence type="ECO:0000256" key="3">
    <source>
        <dbReference type="ARBA" id="ARBA00029409"/>
    </source>
</evidence>
<keyword evidence="7" id="KW-0808">Transferase</keyword>
<protein>
    <recommendedName>
        <fullName evidence="2">2-amino-4-hydroxy-6-hydroxymethyldihydropteridine pyrophosphokinase</fullName>
    </recommendedName>
    <alternativeName>
        <fullName evidence="4">6-hydroxymethyl-7,8-dihydropterin pyrophosphokinase</fullName>
    </alternativeName>
    <alternativeName>
        <fullName evidence="5">7,8-dihydro-6-hydroxymethylpterin-pyrophosphokinase</fullName>
    </alternativeName>
</protein>
<dbReference type="GO" id="GO:0003848">
    <property type="term" value="F:2-amino-4-hydroxy-6-hydroxymethyldihydropteridine diphosphokinase activity"/>
    <property type="evidence" value="ECO:0007669"/>
    <property type="project" value="UniProtKB-EC"/>
</dbReference>
<comment type="function">
    <text evidence="3">Catalyzes the transfer of pyrophosphate from adenosine triphosphate (ATP) to 6-hydroxymethyl-7,8-dihydropterin, an enzymatic step in folate biosynthesis pathway.</text>
</comment>
<dbReference type="EMBL" id="JAHKRT010000008">
    <property type="protein sequence ID" value="MBU3079062.1"/>
    <property type="molecule type" value="Genomic_DNA"/>
</dbReference>
<dbReference type="InterPro" id="IPR000550">
    <property type="entry name" value="Hppk"/>
</dbReference>
<dbReference type="Pfam" id="PF01288">
    <property type="entry name" value="HPPK"/>
    <property type="match status" value="1"/>
</dbReference>
<keyword evidence="8" id="KW-1185">Reference proteome</keyword>
<evidence type="ECO:0000256" key="1">
    <source>
        <dbReference type="ARBA" id="ARBA00005810"/>
    </source>
</evidence>
<gene>
    <name evidence="7" type="primary">folK</name>
    <name evidence="7" type="ORF">KOF26_14470</name>
</gene>
<reference evidence="7 8" key="1">
    <citation type="submission" date="2021-06" db="EMBL/GenBank/DDBJ databases">
        <title>Sphingomonas sp. XMGL2, whole genome shotgun sequencing project.</title>
        <authorList>
            <person name="Zhao G."/>
            <person name="Shen L."/>
        </authorList>
    </citation>
    <scope>NUCLEOTIDE SEQUENCE [LARGE SCALE GENOMIC DNA]</scope>
    <source>
        <strain evidence="7 8">XMGL2</strain>
    </source>
</reference>
<feature type="domain" description="7,8-dihydro-6-hydroxymethylpterin-pyrophosphokinase" evidence="6">
    <location>
        <begin position="7"/>
        <end position="135"/>
    </location>
</feature>
<dbReference type="Proteomes" id="UP000776276">
    <property type="component" value="Unassembled WGS sequence"/>
</dbReference>
<accession>A0ABS6BMJ2</accession>
<proteinExistence type="inferred from homology"/>
<sequence>MRHLYAIGLGGNRRHGRHGAPRAVLAAALDALAADVDIVACSAIIDTAPLGPGTRRFANAAAIIASDLEPPGLLLRVKRLERAFGRRRGRRWGDRVLDIDLLLWSGGRWRSPALSIPHAELARRAFVLVPMLAIAAHWPVAADARAVRHLHSRLTRARPAHNAAHRV</sequence>
<evidence type="ECO:0000256" key="2">
    <source>
        <dbReference type="ARBA" id="ARBA00016218"/>
    </source>
</evidence>
<comment type="caution">
    <text evidence="7">The sequence shown here is derived from an EMBL/GenBank/DDBJ whole genome shotgun (WGS) entry which is preliminary data.</text>
</comment>
<dbReference type="RefSeq" id="WP_216326471.1">
    <property type="nucleotide sequence ID" value="NZ_JAHKRT010000008.1"/>
</dbReference>